<organism evidence="2 3">
    <name type="scientific">Elasticomyces elasticus</name>
    <dbReference type="NCBI Taxonomy" id="574655"/>
    <lineage>
        <taxon>Eukaryota</taxon>
        <taxon>Fungi</taxon>
        <taxon>Dikarya</taxon>
        <taxon>Ascomycota</taxon>
        <taxon>Pezizomycotina</taxon>
        <taxon>Dothideomycetes</taxon>
        <taxon>Dothideomycetidae</taxon>
        <taxon>Mycosphaerellales</taxon>
        <taxon>Teratosphaeriaceae</taxon>
        <taxon>Elasticomyces</taxon>
    </lineage>
</organism>
<feature type="compositionally biased region" description="Basic and acidic residues" evidence="1">
    <location>
        <begin position="21"/>
        <end position="36"/>
    </location>
</feature>
<name>A0AAN7WC85_9PEZI</name>
<evidence type="ECO:0000313" key="2">
    <source>
        <dbReference type="EMBL" id="KAK5706859.1"/>
    </source>
</evidence>
<evidence type="ECO:0000313" key="3">
    <source>
        <dbReference type="Proteomes" id="UP001310594"/>
    </source>
</evidence>
<comment type="caution">
    <text evidence="2">The sequence shown here is derived from an EMBL/GenBank/DDBJ whole genome shotgun (WGS) entry which is preliminary data.</text>
</comment>
<feature type="region of interest" description="Disordered" evidence="1">
    <location>
        <begin position="21"/>
        <end position="40"/>
    </location>
</feature>
<accession>A0AAN7WC85</accession>
<evidence type="ECO:0000256" key="1">
    <source>
        <dbReference type="SAM" id="MobiDB-lite"/>
    </source>
</evidence>
<proteinExistence type="predicted"/>
<gene>
    <name evidence="2" type="ORF">LTR97_001851</name>
</gene>
<reference evidence="2" key="1">
    <citation type="submission" date="2023-08" db="EMBL/GenBank/DDBJ databases">
        <title>Black Yeasts Isolated from many extreme environments.</title>
        <authorList>
            <person name="Coleine C."/>
            <person name="Stajich J.E."/>
            <person name="Selbmann L."/>
        </authorList>
    </citation>
    <scope>NUCLEOTIDE SEQUENCE</scope>
    <source>
        <strain evidence="2">CCFEE 5810</strain>
    </source>
</reference>
<dbReference type="EMBL" id="JAVRQU010000002">
    <property type="protein sequence ID" value="KAK5706859.1"/>
    <property type="molecule type" value="Genomic_DNA"/>
</dbReference>
<dbReference type="AlphaFoldDB" id="A0AAN7WC85"/>
<dbReference type="Proteomes" id="UP001310594">
    <property type="component" value="Unassembled WGS sequence"/>
</dbReference>
<sequence>MSNVGPPYITHINYFCPAPEQHQDQRHTEPLDKPGHDNGNIYANEFALRGGVGGGFCSHRDHSEDDHFKDDHSRDDHFIRYRHACMQEQRRWAVEYNAMSGFQQAMLFDPALMDVNRYPCPYCATMGVRPPRQDVVMPVLGGPGLFKGMGSSRPWYEQNVMGQGMMPPPPQAAPYMPGMSGLAPNNLSGPRYPVAAPLVPAMPNIVPNNSPTPGRPAAAPGAHIVANQQPVYQAPVVAQAFAQASAGPSCSGHARHIREQEPAGILSRMYRALW</sequence>
<protein>
    <submittedName>
        <fullName evidence="2">Uncharacterized protein</fullName>
    </submittedName>
</protein>